<accession>A0A3P1XL02</accession>
<dbReference type="AlphaFoldDB" id="A0A3P1XL02"/>
<sequence>MKKVIAINGSPRKTGNTATLLQKALEGASSNWGVQTEIIHLYDLSYKGCTSCFSCKRKNNKHRGTCAMNDELTPVLDKVVNCDILVLGSPIYFSDVTGEMRSFLERLLFMNLSYEKLSADGRGGSYFNGRVDVGFIFTMNVNQEQAMFLEYDRIFEGMKSLQRLLNGKCEYLTVYDTYQFKDYSKYAVEIFDEKIKRKVHEEQFPVDSQKAFELGKSLSK</sequence>
<dbReference type="InterPro" id="IPR005025">
    <property type="entry name" value="FMN_Rdtase-like_dom"/>
</dbReference>
<protein>
    <submittedName>
        <fullName evidence="4">Flavodoxin family protein</fullName>
    </submittedName>
</protein>
<proteinExistence type="predicted"/>
<dbReference type="InterPro" id="IPR051796">
    <property type="entry name" value="ISF_SsuE-like"/>
</dbReference>
<dbReference type="InterPro" id="IPR029039">
    <property type="entry name" value="Flavoprotein-like_sf"/>
</dbReference>
<dbReference type="PANTHER" id="PTHR43278:SF2">
    <property type="entry name" value="IRON-SULFUR FLAVOPROTEIN"/>
    <property type="match status" value="1"/>
</dbReference>
<reference evidence="4 5" key="1">
    <citation type="submission" date="2018-11" db="EMBL/GenBank/DDBJ databases">
        <title>Genomes From Bacteria Associated with the Canine Oral Cavity: a Test Case for Automated Genome-Based Taxonomic Assignment.</title>
        <authorList>
            <person name="Coil D.A."/>
            <person name="Jospin G."/>
            <person name="Darling A.E."/>
            <person name="Wallis C."/>
            <person name="Davis I.J."/>
            <person name="Harris S."/>
            <person name="Eisen J.A."/>
            <person name="Holcombe L.J."/>
            <person name="O'Flynn C."/>
        </authorList>
    </citation>
    <scope>NUCLEOTIDE SEQUENCE [LARGE SCALE GENOMIC DNA]</scope>
    <source>
        <strain evidence="4 5">OH2617_COT-023</strain>
    </source>
</reference>
<evidence type="ECO:0000256" key="2">
    <source>
        <dbReference type="ARBA" id="ARBA00022643"/>
    </source>
</evidence>
<dbReference type="OrthoDB" id="9790975at2"/>
<feature type="domain" description="NADPH-dependent FMN reductase-like" evidence="3">
    <location>
        <begin position="3"/>
        <end position="109"/>
    </location>
</feature>
<dbReference type="PANTHER" id="PTHR43278">
    <property type="entry name" value="NAD(P)H-DEPENDENT FMN-CONTAINING OXIDOREDUCTASE YWQN-RELATED"/>
    <property type="match status" value="1"/>
</dbReference>
<evidence type="ECO:0000313" key="4">
    <source>
        <dbReference type="EMBL" id="RRD57563.1"/>
    </source>
</evidence>
<organism evidence="4 5">
    <name type="scientific">Tannerella forsythia</name>
    <name type="common">Bacteroides forsythus</name>
    <dbReference type="NCBI Taxonomy" id="28112"/>
    <lineage>
        <taxon>Bacteria</taxon>
        <taxon>Pseudomonadati</taxon>
        <taxon>Bacteroidota</taxon>
        <taxon>Bacteroidia</taxon>
        <taxon>Bacteroidales</taxon>
        <taxon>Tannerellaceae</taxon>
        <taxon>Tannerella</taxon>
    </lineage>
</organism>
<keyword evidence="1" id="KW-0285">Flavoprotein</keyword>
<dbReference type="GO" id="GO:0016491">
    <property type="term" value="F:oxidoreductase activity"/>
    <property type="evidence" value="ECO:0007669"/>
    <property type="project" value="InterPro"/>
</dbReference>
<dbReference type="SUPFAM" id="SSF52218">
    <property type="entry name" value="Flavoproteins"/>
    <property type="match status" value="1"/>
</dbReference>
<dbReference type="Gene3D" id="3.40.50.360">
    <property type="match status" value="1"/>
</dbReference>
<evidence type="ECO:0000259" key="3">
    <source>
        <dbReference type="Pfam" id="PF03358"/>
    </source>
</evidence>
<dbReference type="EMBL" id="RQYS01000077">
    <property type="protein sequence ID" value="RRD57563.1"/>
    <property type="molecule type" value="Genomic_DNA"/>
</dbReference>
<evidence type="ECO:0000256" key="1">
    <source>
        <dbReference type="ARBA" id="ARBA00022630"/>
    </source>
</evidence>
<name>A0A3P1XL02_TANFO</name>
<dbReference type="Pfam" id="PF03358">
    <property type="entry name" value="FMN_red"/>
    <property type="match status" value="1"/>
</dbReference>
<dbReference type="RefSeq" id="WP_124752598.1">
    <property type="nucleotide sequence ID" value="NZ_RQYS01000077.1"/>
</dbReference>
<evidence type="ECO:0000313" key="5">
    <source>
        <dbReference type="Proteomes" id="UP000278609"/>
    </source>
</evidence>
<comment type="caution">
    <text evidence="4">The sequence shown here is derived from an EMBL/GenBank/DDBJ whole genome shotgun (WGS) entry which is preliminary data.</text>
</comment>
<dbReference type="Proteomes" id="UP000278609">
    <property type="component" value="Unassembled WGS sequence"/>
</dbReference>
<gene>
    <name evidence="4" type="ORF">EII40_12830</name>
</gene>
<keyword evidence="2" id="KW-0288">FMN</keyword>